<feature type="region of interest" description="Disordered" evidence="7">
    <location>
        <begin position="99"/>
        <end position="126"/>
    </location>
</feature>
<dbReference type="Proteomes" id="UP000250235">
    <property type="component" value="Unassembled WGS sequence"/>
</dbReference>
<feature type="domain" description="Condensin II complex subunit H2 middle" evidence="10">
    <location>
        <begin position="154"/>
        <end position="282"/>
    </location>
</feature>
<name>A0A2Z7B689_9LAMI</name>
<dbReference type="InterPro" id="IPR009378">
    <property type="entry name" value="H2_N"/>
</dbReference>
<feature type="region of interest" description="Disordered" evidence="7">
    <location>
        <begin position="223"/>
        <end position="246"/>
    </location>
</feature>
<evidence type="ECO:0000256" key="3">
    <source>
        <dbReference type="ARBA" id="ARBA00016903"/>
    </source>
</evidence>
<evidence type="ECO:0000313" key="11">
    <source>
        <dbReference type="EMBL" id="KZV29363.1"/>
    </source>
</evidence>
<accession>A0A2Z7B689</accession>
<reference evidence="11 12" key="1">
    <citation type="journal article" date="2015" name="Proc. Natl. Acad. Sci. U.S.A.">
        <title>The resurrection genome of Boea hygrometrica: A blueprint for survival of dehydration.</title>
        <authorList>
            <person name="Xiao L."/>
            <person name="Yang G."/>
            <person name="Zhang L."/>
            <person name="Yang X."/>
            <person name="Zhao S."/>
            <person name="Ji Z."/>
            <person name="Zhou Q."/>
            <person name="Hu M."/>
            <person name="Wang Y."/>
            <person name="Chen M."/>
            <person name="Xu Y."/>
            <person name="Jin H."/>
            <person name="Xiao X."/>
            <person name="Hu G."/>
            <person name="Bao F."/>
            <person name="Hu Y."/>
            <person name="Wan P."/>
            <person name="Li L."/>
            <person name="Deng X."/>
            <person name="Kuang T."/>
            <person name="Xiang C."/>
            <person name="Zhu J.K."/>
            <person name="Oliver M.J."/>
            <person name="He Y."/>
        </authorList>
    </citation>
    <scope>NUCLEOTIDE SEQUENCE [LARGE SCALE GENOMIC DNA]</scope>
    <source>
        <strain evidence="12">cv. XS01</strain>
    </source>
</reference>
<feature type="compositionally biased region" description="Low complexity" evidence="7">
    <location>
        <begin position="410"/>
        <end position="421"/>
    </location>
</feature>
<dbReference type="InterPro" id="IPR031739">
    <property type="entry name" value="Ncaph2"/>
</dbReference>
<dbReference type="EMBL" id="KV009380">
    <property type="protein sequence ID" value="KZV29363.1"/>
    <property type="molecule type" value="Genomic_DNA"/>
</dbReference>
<evidence type="ECO:0000259" key="9">
    <source>
        <dbReference type="Pfam" id="PF16858"/>
    </source>
</evidence>
<feature type="domain" description="Condensin II complex subunit H2 N-terminal" evidence="8">
    <location>
        <begin position="15"/>
        <end position="132"/>
    </location>
</feature>
<organism evidence="11 12">
    <name type="scientific">Dorcoceras hygrometricum</name>
    <dbReference type="NCBI Taxonomy" id="472368"/>
    <lineage>
        <taxon>Eukaryota</taxon>
        <taxon>Viridiplantae</taxon>
        <taxon>Streptophyta</taxon>
        <taxon>Embryophyta</taxon>
        <taxon>Tracheophyta</taxon>
        <taxon>Spermatophyta</taxon>
        <taxon>Magnoliopsida</taxon>
        <taxon>eudicotyledons</taxon>
        <taxon>Gunneridae</taxon>
        <taxon>Pentapetalae</taxon>
        <taxon>asterids</taxon>
        <taxon>lamiids</taxon>
        <taxon>Lamiales</taxon>
        <taxon>Gesneriaceae</taxon>
        <taxon>Didymocarpoideae</taxon>
        <taxon>Trichosporeae</taxon>
        <taxon>Loxocarpinae</taxon>
        <taxon>Dorcoceras</taxon>
    </lineage>
</organism>
<dbReference type="GO" id="GO:0000796">
    <property type="term" value="C:condensin complex"/>
    <property type="evidence" value="ECO:0007669"/>
    <property type="project" value="TreeGrafter"/>
</dbReference>
<proteinExistence type="inferred from homology"/>
<dbReference type="GO" id="GO:0051306">
    <property type="term" value="P:mitotic sister chromatid separation"/>
    <property type="evidence" value="ECO:0007669"/>
    <property type="project" value="TreeGrafter"/>
</dbReference>
<gene>
    <name evidence="11" type="ORF">F511_15895</name>
</gene>
<dbReference type="Pfam" id="PF06278">
    <property type="entry name" value="CNDH2_N"/>
    <property type="match status" value="1"/>
</dbReference>
<dbReference type="InterPro" id="IPR031719">
    <property type="entry name" value="H2_M"/>
</dbReference>
<sequence length="669" mass="74592">MNDEFDNPESSSAKLLQTLQPLRDLESNWNVDLAKSLEEYLLKICSGEISCKDHSLTSVNFAEAALVLQGSAQVYGRKVEYLYSLVLHALEFISQKRQEDQSASTSTEKENSASHPPQDEEDDPFWGLDDIPVEAKNLLDCSFSRDVPPSHFVRPPANLVVLEGDCLDGVGDGGELEAYLLATNDLYRDFILLDYCDAVTVDNFLNCKSDKGFSNIYRGSSLTSKGRKSFLSPSRRSGGTGQKLSVGKKPEAYFAQRTCDDHGFHSNDDQMGSTSYHFPDDDGIRDSFSEPGGLSDSDNEVDPWKHLDPHESGTLVVKPYRKVKMNRRLGVRSRTHLTVATEFPLAKRNGPIGPELAEIWEAKFQASEMHGESQPSTLYEKLRQSLVIGDKQKDSSSYDPEDPYEDIGYDSGDPDSGLPDSVFNNKDIPPQQEKHDCGGHHFDMENECDGADDHISLEDLCRAHLDTLLTSLSESERQTEMASRVSTWKQRIEKNLEEQDARPPFDIHKYGERILDKLSVEKDHTSALSFKDVVRGQEKHDVARTFSALLQLVNNGNVDLVKCNPKGSSTCYSDVKVFHVRLLRNERSGVKLQSAKRRAKTPLIKGRTKITSGEEKENALDSSHHGSISSGRFSSDMGKSGGVKCTPESKKRRKSVIIGTLFDGRRAAR</sequence>
<dbReference type="Pfam" id="PF16869">
    <property type="entry name" value="CNDH2_M"/>
    <property type="match status" value="1"/>
</dbReference>
<protein>
    <recommendedName>
        <fullName evidence="3">Condensin-2 complex subunit H2</fullName>
    </recommendedName>
    <alternativeName>
        <fullName evidence="6">Non-SMC condensin II complex subunit H2</fullName>
    </alternativeName>
</protein>
<dbReference type="AlphaFoldDB" id="A0A2Z7B689"/>
<keyword evidence="4" id="KW-0226">DNA condensation</keyword>
<evidence type="ECO:0000256" key="2">
    <source>
        <dbReference type="ARBA" id="ARBA00007844"/>
    </source>
</evidence>
<feature type="compositionally biased region" description="Basic and acidic residues" evidence="7">
    <location>
        <begin position="612"/>
        <end position="624"/>
    </location>
</feature>
<comment type="similarity">
    <text evidence="2">Belongs to the CND2 H2 (condensin-2 subunit 2) family.</text>
</comment>
<dbReference type="GO" id="GO:0005634">
    <property type="term" value="C:nucleus"/>
    <property type="evidence" value="ECO:0007669"/>
    <property type="project" value="UniProtKB-SubCell"/>
</dbReference>
<evidence type="ECO:0000256" key="4">
    <source>
        <dbReference type="ARBA" id="ARBA00023067"/>
    </source>
</evidence>
<evidence type="ECO:0000256" key="7">
    <source>
        <dbReference type="SAM" id="MobiDB-lite"/>
    </source>
</evidence>
<evidence type="ECO:0000259" key="10">
    <source>
        <dbReference type="Pfam" id="PF16869"/>
    </source>
</evidence>
<feature type="compositionally biased region" description="Acidic residues" evidence="7">
    <location>
        <begin position="399"/>
        <end position="408"/>
    </location>
</feature>
<feature type="region of interest" description="Disordered" evidence="7">
    <location>
        <begin position="389"/>
        <end position="421"/>
    </location>
</feature>
<evidence type="ECO:0000256" key="5">
    <source>
        <dbReference type="ARBA" id="ARBA00023242"/>
    </source>
</evidence>
<dbReference type="InterPro" id="IPR031737">
    <property type="entry name" value="CNDH2_C"/>
</dbReference>
<keyword evidence="12" id="KW-1185">Reference proteome</keyword>
<feature type="domain" description="Condensin-2 complex subunit H2 C-terminal" evidence="9">
    <location>
        <begin position="456"/>
        <end position="588"/>
    </location>
</feature>
<comment type="subcellular location">
    <subcellularLocation>
        <location evidence="1">Nucleus</location>
    </subcellularLocation>
</comment>
<keyword evidence="5" id="KW-0539">Nucleus</keyword>
<dbReference type="GO" id="GO:0003682">
    <property type="term" value="F:chromatin binding"/>
    <property type="evidence" value="ECO:0007669"/>
    <property type="project" value="TreeGrafter"/>
</dbReference>
<dbReference type="GO" id="GO:0010032">
    <property type="term" value="P:meiotic chromosome condensation"/>
    <property type="evidence" value="ECO:0007669"/>
    <property type="project" value="TreeGrafter"/>
</dbReference>
<feature type="region of interest" description="Disordered" evidence="7">
    <location>
        <begin position="285"/>
        <end position="307"/>
    </location>
</feature>
<evidence type="ECO:0000313" key="12">
    <source>
        <dbReference type="Proteomes" id="UP000250235"/>
    </source>
</evidence>
<dbReference type="InterPro" id="IPR023093">
    <property type="entry name" value="ScpA-like_C"/>
</dbReference>
<feature type="region of interest" description="Disordered" evidence="7">
    <location>
        <begin position="608"/>
        <end position="669"/>
    </location>
</feature>
<evidence type="ECO:0000256" key="6">
    <source>
        <dbReference type="ARBA" id="ARBA00030479"/>
    </source>
</evidence>
<evidence type="ECO:0000256" key="1">
    <source>
        <dbReference type="ARBA" id="ARBA00004123"/>
    </source>
</evidence>
<dbReference type="Gene3D" id="1.10.10.580">
    <property type="entry name" value="Structural maintenance of chromosome 1. Chain E"/>
    <property type="match status" value="1"/>
</dbReference>
<dbReference type="PANTHER" id="PTHR14324">
    <property type="entry name" value="CONDENSIN-2 COMPLEX SUBUNIT H2"/>
    <property type="match status" value="1"/>
</dbReference>
<dbReference type="PANTHER" id="PTHR14324:SF3">
    <property type="entry name" value="CONDENSIN-2 COMPLEX SUBUNIT H2"/>
    <property type="match status" value="1"/>
</dbReference>
<dbReference type="OrthoDB" id="10038475at2759"/>
<evidence type="ECO:0000259" key="8">
    <source>
        <dbReference type="Pfam" id="PF06278"/>
    </source>
</evidence>
<dbReference type="Pfam" id="PF16858">
    <property type="entry name" value="CNDH2_C"/>
    <property type="match status" value="1"/>
</dbReference>